<evidence type="ECO:0000256" key="9">
    <source>
        <dbReference type="ARBA" id="ARBA00022927"/>
    </source>
</evidence>
<dbReference type="GO" id="GO:0008270">
    <property type="term" value="F:zinc ion binding"/>
    <property type="evidence" value="ECO:0007669"/>
    <property type="project" value="InterPro"/>
</dbReference>
<dbReference type="CDD" id="cd01479">
    <property type="entry name" value="Sec24-like"/>
    <property type="match status" value="1"/>
</dbReference>
<dbReference type="GO" id="GO:0005789">
    <property type="term" value="C:endoplasmic reticulum membrane"/>
    <property type="evidence" value="ECO:0007669"/>
    <property type="project" value="UniProtKB-SubCell"/>
</dbReference>
<dbReference type="PANTHER" id="PTHR13803:SF39">
    <property type="entry name" value="SECRETORY 24AB, ISOFORM A"/>
    <property type="match status" value="1"/>
</dbReference>
<dbReference type="Gene3D" id="3.40.20.10">
    <property type="entry name" value="Severin"/>
    <property type="match status" value="1"/>
</dbReference>
<feature type="domain" description="Sec23/Sec24 trunk" evidence="16">
    <location>
        <begin position="322"/>
        <end position="564"/>
    </location>
</feature>
<dbReference type="EMBL" id="CABFWN010000002">
    <property type="protein sequence ID" value="VUG17251.1"/>
    <property type="molecule type" value="Genomic_DNA"/>
</dbReference>
<keyword evidence="8" id="KW-0931">ER-Golgi transport</keyword>
<evidence type="ECO:0000259" key="17">
    <source>
        <dbReference type="Pfam" id="PF04815"/>
    </source>
</evidence>
<dbReference type="GO" id="GO:0030127">
    <property type="term" value="C:COPII vesicle coat"/>
    <property type="evidence" value="ECO:0007669"/>
    <property type="project" value="InterPro"/>
</dbReference>
<dbReference type="GO" id="GO:0090110">
    <property type="term" value="P:COPII-coated vesicle cargo loading"/>
    <property type="evidence" value="ECO:0007669"/>
    <property type="project" value="TreeGrafter"/>
</dbReference>
<gene>
    <name evidence="19" type="primary">SEC24</name>
    <name evidence="19" type="ORF">DEBR0S2_02300G</name>
</gene>
<feature type="domain" description="Sec23/Sec24 helical" evidence="17">
    <location>
        <begin position="664"/>
        <end position="766"/>
    </location>
</feature>
<dbReference type="Gene3D" id="3.40.50.410">
    <property type="entry name" value="von Willebrand factor, type A domain"/>
    <property type="match status" value="1"/>
</dbReference>
<evidence type="ECO:0000256" key="7">
    <source>
        <dbReference type="ARBA" id="ARBA00022824"/>
    </source>
</evidence>
<feature type="compositionally biased region" description="Low complexity" evidence="13">
    <location>
        <begin position="94"/>
        <end position="130"/>
    </location>
</feature>
<accession>A0A7D9CW86</accession>
<keyword evidence="7" id="KW-0256">Endoplasmic reticulum</keyword>
<dbReference type="Gene3D" id="2.60.40.1670">
    <property type="entry name" value="beta-sandwich domain of Sec23/24"/>
    <property type="match status" value="1"/>
</dbReference>
<comment type="subcellular location">
    <subcellularLocation>
        <location evidence="3">Cytoplasm</location>
    </subcellularLocation>
    <subcellularLocation>
        <location evidence="2">Endoplasmic reticulum membrane</location>
        <topology evidence="2">Peripheral membrane protein</topology>
        <orientation evidence="2">Cytoplasmic side</orientation>
    </subcellularLocation>
    <subcellularLocation>
        <location evidence="1">Golgi apparatus membrane</location>
        <topology evidence="1">Peripheral membrane protein</topology>
        <orientation evidence="1">Cytoplasmic side</orientation>
    </subcellularLocation>
</comment>
<dbReference type="InterPro" id="IPR012990">
    <property type="entry name" value="Beta-sandwich_Sec23_24"/>
</dbReference>
<dbReference type="SUPFAM" id="SSF82754">
    <property type="entry name" value="C-terminal, gelsolin-like domain of Sec23/24"/>
    <property type="match status" value="1"/>
</dbReference>
<feature type="domain" description="Gelsolin-like" evidence="14">
    <location>
        <begin position="810"/>
        <end position="882"/>
    </location>
</feature>
<evidence type="ECO:0000256" key="8">
    <source>
        <dbReference type="ARBA" id="ARBA00022892"/>
    </source>
</evidence>
<evidence type="ECO:0000259" key="18">
    <source>
        <dbReference type="Pfam" id="PF08033"/>
    </source>
</evidence>
<keyword evidence="10" id="KW-0333">Golgi apparatus</keyword>
<dbReference type="InterPro" id="IPR029006">
    <property type="entry name" value="ADF-H/Gelsolin-like_dom_sf"/>
</dbReference>
<dbReference type="AlphaFoldDB" id="A0A7D9CW86"/>
<evidence type="ECO:0000256" key="2">
    <source>
        <dbReference type="ARBA" id="ARBA00004397"/>
    </source>
</evidence>
<dbReference type="Pfam" id="PF04815">
    <property type="entry name" value="Sec23_helical"/>
    <property type="match status" value="1"/>
</dbReference>
<keyword evidence="9" id="KW-0653">Protein transport</keyword>
<evidence type="ECO:0000256" key="13">
    <source>
        <dbReference type="SAM" id="MobiDB-lite"/>
    </source>
</evidence>
<dbReference type="GO" id="GO:0000139">
    <property type="term" value="C:Golgi membrane"/>
    <property type="evidence" value="ECO:0007669"/>
    <property type="project" value="UniProtKB-SubCell"/>
</dbReference>
<dbReference type="InterPro" id="IPR007123">
    <property type="entry name" value="Gelsolin-like_dom"/>
</dbReference>
<dbReference type="InterPro" id="IPR041742">
    <property type="entry name" value="Sec24-like_trunk_dom"/>
</dbReference>
<dbReference type="PANTHER" id="PTHR13803">
    <property type="entry name" value="SEC24-RELATED PROTEIN"/>
    <property type="match status" value="1"/>
</dbReference>
<keyword evidence="5" id="KW-0813">Transport</keyword>
<dbReference type="Pfam" id="PF00626">
    <property type="entry name" value="Gelsolin"/>
    <property type="match status" value="1"/>
</dbReference>
<protein>
    <submittedName>
        <fullName evidence="19">DEBR0S2_02300g1_1</fullName>
    </submittedName>
</protein>
<reference evidence="19 20" key="1">
    <citation type="submission" date="2019-07" db="EMBL/GenBank/DDBJ databases">
        <authorList>
            <person name="Friedrich A."/>
            <person name="Schacherer J."/>
        </authorList>
    </citation>
    <scope>NUCLEOTIDE SEQUENCE [LARGE SCALE GENOMIC DNA]</scope>
</reference>
<dbReference type="InterPro" id="IPR036174">
    <property type="entry name" value="Znf_Sec23_Sec24_sf"/>
</dbReference>
<dbReference type="InterPro" id="IPR006895">
    <property type="entry name" value="Znf_Sec23_Sec24"/>
</dbReference>
<dbReference type="GO" id="GO:0000149">
    <property type="term" value="F:SNARE binding"/>
    <property type="evidence" value="ECO:0007669"/>
    <property type="project" value="TreeGrafter"/>
</dbReference>
<dbReference type="Pfam" id="PF04810">
    <property type="entry name" value="zf-Sec23_Sec24"/>
    <property type="match status" value="1"/>
</dbReference>
<evidence type="ECO:0000313" key="20">
    <source>
        <dbReference type="Proteomes" id="UP000478008"/>
    </source>
</evidence>
<evidence type="ECO:0000259" key="14">
    <source>
        <dbReference type="Pfam" id="PF00626"/>
    </source>
</evidence>
<evidence type="ECO:0000259" key="15">
    <source>
        <dbReference type="Pfam" id="PF04810"/>
    </source>
</evidence>
<comment type="function">
    <text evidence="12">Component of the coat protein complex II (COPII) which promotes the formation of transport vesicles from the endoplasmic reticulum (ER). The coat has two main functions, the physical deformation of the endoplasmic reticulum membrane into vesicles and the selection of cargo molecules.</text>
</comment>
<keyword evidence="20" id="KW-1185">Reference proteome</keyword>
<evidence type="ECO:0000259" key="16">
    <source>
        <dbReference type="Pfam" id="PF04811"/>
    </source>
</evidence>
<evidence type="ECO:0000256" key="5">
    <source>
        <dbReference type="ARBA" id="ARBA00022448"/>
    </source>
</evidence>
<feature type="region of interest" description="Disordered" evidence="13">
    <location>
        <begin position="94"/>
        <end position="132"/>
    </location>
</feature>
<dbReference type="Pfam" id="PF04811">
    <property type="entry name" value="Sec23_trunk"/>
    <property type="match status" value="1"/>
</dbReference>
<feature type="compositionally biased region" description="Low complexity" evidence="13">
    <location>
        <begin position="21"/>
        <end position="37"/>
    </location>
</feature>
<dbReference type="GO" id="GO:0006886">
    <property type="term" value="P:intracellular protein transport"/>
    <property type="evidence" value="ECO:0007669"/>
    <property type="project" value="InterPro"/>
</dbReference>
<dbReference type="InterPro" id="IPR006896">
    <property type="entry name" value="Sec23/24_trunk_dom"/>
</dbReference>
<proteinExistence type="inferred from homology"/>
<feature type="domain" description="Sec23/Sec24 beta-sandwich" evidence="18">
    <location>
        <begin position="571"/>
        <end position="653"/>
    </location>
</feature>
<evidence type="ECO:0000256" key="1">
    <source>
        <dbReference type="ARBA" id="ARBA00004255"/>
    </source>
</evidence>
<dbReference type="Proteomes" id="UP000478008">
    <property type="component" value="Unassembled WGS sequence"/>
</dbReference>
<feature type="region of interest" description="Disordered" evidence="13">
    <location>
        <begin position="1"/>
        <end position="37"/>
    </location>
</feature>
<evidence type="ECO:0000256" key="3">
    <source>
        <dbReference type="ARBA" id="ARBA00004496"/>
    </source>
</evidence>
<keyword evidence="11" id="KW-0472">Membrane</keyword>
<feature type="domain" description="Zinc finger Sec23/Sec24-type" evidence="15">
    <location>
        <begin position="248"/>
        <end position="285"/>
    </location>
</feature>
<feature type="region of interest" description="Disordered" evidence="13">
    <location>
        <begin position="784"/>
        <end position="807"/>
    </location>
</feature>
<organism evidence="19 20">
    <name type="scientific">Dekkera bruxellensis</name>
    <name type="common">Brettanomyces custersii</name>
    <dbReference type="NCBI Taxonomy" id="5007"/>
    <lineage>
        <taxon>Eukaryota</taxon>
        <taxon>Fungi</taxon>
        <taxon>Dikarya</taxon>
        <taxon>Ascomycota</taxon>
        <taxon>Saccharomycotina</taxon>
        <taxon>Pichiomycetes</taxon>
        <taxon>Pichiales</taxon>
        <taxon>Pichiaceae</taxon>
        <taxon>Brettanomyces</taxon>
    </lineage>
</organism>
<dbReference type="InterPro" id="IPR036175">
    <property type="entry name" value="Sec23/24_helical_dom_sf"/>
</dbReference>
<dbReference type="SUPFAM" id="SSF82919">
    <property type="entry name" value="Zn-finger domain of Sec23/24"/>
    <property type="match status" value="1"/>
</dbReference>
<dbReference type="InterPro" id="IPR006900">
    <property type="entry name" value="Sec23/24_helical_dom"/>
</dbReference>
<sequence>MSSRRRRAYPQPNYAAQSPYGATTVPAGNAAPGAPSAYSVDQAAQGISQMNINGAGAVPQGVPGVRGAATPLNPISPNIPTAGANPVNSAYYQQQPQQSVPLYSQQQGQQPQLQQQQQQQGQQSQQLGYQPMAQQQQTYLNQPEYGQQGPGAAPLNMLYSTDLLKELPPPIADLQFPPPPIVLPANATTTGSESSNADYQYFRSTLNVIPNTSSLLKKSKLPFAIVVRPYITLHDSDNQIPVVSDCVIARCRRCRAYINPFIHFTENGRRWRCNFCGLLNDVPSAFDYDSVTSQPAQRMERSELNHGVVEFVAPPEYMIRPPQPLVYVFVLDVCKFSIDNGLLATVTRTILDSLDRIPNKEGRARIAFMAVDSSISYFAIPRDEETDKETKMMIVSDTEETLIPAPEGILVNLKESRKNIEKLLQEIPSYFANNMSTDSALGPALKSAHSLISRIGGKIEVFTSTLPNIGIGKLKVRDENAVANKPKEASELLTPNSSFYKSFAVECNKSQVTVDMFLTGSSYQDVASLSNLPRFTAGQTHFYPAWSANSVEDITKLSKEVSNHLSMDIALEAVLRVRGSNGMRMQSFFGNFFNRSSDLCSFPSFPRDQSYVIEVSIEDYITKPIVYFQCAVLHTTCFGERRIRVMTLAIPTSKDLKSVYASADQLAITNYFTHRAIEKTMSSSLDDARDYLRKSVVDILGLYKKEIVPGNMGSSSPLQLCTNLRMLPLLLQSLAKNIAFRSGRVPSDHRAAALNKLGSMPLPYLIRAIYPSVYSLHTMPDDCGLPYEGEEEEGDEEPTQSSDLERGEIVIPEPVNASCMNLARYGLYLIDNTSELFLYVGGDAVPQLVEDVFGVQNIADIKIGKAELPELENEFNTRVRNIISKIREGKDTIEYLNLYVVVGPGSNESATASANRDLIPLRIWCMSDMVEDRATSNVSYKEYLGQLREKVSS</sequence>
<comment type="similarity">
    <text evidence="4">Belongs to the SEC23/SEC24 family. SEC24 subfamily.</text>
</comment>
<dbReference type="Gene3D" id="2.30.30.380">
    <property type="entry name" value="Zn-finger domain of Sec23/24"/>
    <property type="match status" value="1"/>
</dbReference>
<evidence type="ECO:0000313" key="19">
    <source>
        <dbReference type="EMBL" id="VUG17251.1"/>
    </source>
</evidence>
<evidence type="ECO:0000256" key="10">
    <source>
        <dbReference type="ARBA" id="ARBA00023034"/>
    </source>
</evidence>
<evidence type="ECO:0000256" key="11">
    <source>
        <dbReference type="ARBA" id="ARBA00023136"/>
    </source>
</evidence>
<evidence type="ECO:0000256" key="12">
    <source>
        <dbReference type="ARBA" id="ARBA00025471"/>
    </source>
</evidence>
<dbReference type="InterPro" id="IPR036180">
    <property type="entry name" value="Gelsolin-like_dom_sf"/>
</dbReference>
<dbReference type="Gene3D" id="1.20.120.730">
    <property type="entry name" value="Sec23/Sec24 helical domain"/>
    <property type="match status" value="1"/>
</dbReference>
<evidence type="ECO:0000256" key="4">
    <source>
        <dbReference type="ARBA" id="ARBA00008334"/>
    </source>
</evidence>
<dbReference type="InterPro" id="IPR036465">
    <property type="entry name" value="vWFA_dom_sf"/>
</dbReference>
<dbReference type="GO" id="GO:0070971">
    <property type="term" value="C:endoplasmic reticulum exit site"/>
    <property type="evidence" value="ECO:0007669"/>
    <property type="project" value="TreeGrafter"/>
</dbReference>
<name>A0A7D9CW86_DEKBR</name>
<dbReference type="SUPFAM" id="SSF53300">
    <property type="entry name" value="vWA-like"/>
    <property type="match status" value="1"/>
</dbReference>
<dbReference type="Pfam" id="PF08033">
    <property type="entry name" value="Sec23_BS"/>
    <property type="match status" value="1"/>
</dbReference>
<keyword evidence="6" id="KW-0963">Cytoplasm</keyword>
<dbReference type="SUPFAM" id="SSF81995">
    <property type="entry name" value="beta-sandwich domain of Sec23/24"/>
    <property type="match status" value="1"/>
</dbReference>
<evidence type="ECO:0000256" key="6">
    <source>
        <dbReference type="ARBA" id="ARBA00022490"/>
    </source>
</evidence>
<dbReference type="SUPFAM" id="SSF81811">
    <property type="entry name" value="Helical domain of Sec23/24"/>
    <property type="match status" value="1"/>
</dbReference>
<dbReference type="InterPro" id="IPR050550">
    <property type="entry name" value="SEC23_SEC24_subfamily"/>
</dbReference>
<feature type="compositionally biased region" description="Acidic residues" evidence="13">
    <location>
        <begin position="788"/>
        <end position="798"/>
    </location>
</feature>